<gene>
    <name evidence="2" type="ORF">MOP44_20150</name>
</gene>
<keyword evidence="3" id="KW-1185">Reference proteome</keyword>
<evidence type="ECO:0000256" key="1">
    <source>
        <dbReference type="SAM" id="Phobius"/>
    </source>
</evidence>
<dbReference type="RefSeq" id="WP_260792183.1">
    <property type="nucleotide sequence ID" value="NZ_CP093313.1"/>
</dbReference>
<organism evidence="2 3">
    <name type="scientific">Occallatibacter riparius</name>
    <dbReference type="NCBI Taxonomy" id="1002689"/>
    <lineage>
        <taxon>Bacteria</taxon>
        <taxon>Pseudomonadati</taxon>
        <taxon>Acidobacteriota</taxon>
        <taxon>Terriglobia</taxon>
        <taxon>Terriglobales</taxon>
        <taxon>Acidobacteriaceae</taxon>
        <taxon>Occallatibacter</taxon>
    </lineage>
</organism>
<feature type="transmembrane region" description="Helical" evidence="1">
    <location>
        <begin position="18"/>
        <end position="40"/>
    </location>
</feature>
<evidence type="ECO:0000313" key="3">
    <source>
        <dbReference type="Proteomes" id="UP001059380"/>
    </source>
</evidence>
<accession>A0A9J7BNZ0</accession>
<dbReference type="EMBL" id="CP093313">
    <property type="protein sequence ID" value="UWZ82869.1"/>
    <property type="molecule type" value="Genomic_DNA"/>
</dbReference>
<dbReference type="KEGG" id="orp:MOP44_20150"/>
<dbReference type="Proteomes" id="UP001059380">
    <property type="component" value="Chromosome"/>
</dbReference>
<evidence type="ECO:0000313" key="2">
    <source>
        <dbReference type="EMBL" id="UWZ82869.1"/>
    </source>
</evidence>
<protein>
    <submittedName>
        <fullName evidence="2">Uncharacterized protein</fullName>
    </submittedName>
</protein>
<keyword evidence="1" id="KW-0812">Transmembrane</keyword>
<feature type="transmembrane region" description="Helical" evidence="1">
    <location>
        <begin position="52"/>
        <end position="72"/>
    </location>
</feature>
<keyword evidence="1" id="KW-0472">Membrane</keyword>
<proteinExistence type="predicted"/>
<dbReference type="AlphaFoldDB" id="A0A9J7BNZ0"/>
<reference evidence="2" key="1">
    <citation type="submission" date="2021-04" db="EMBL/GenBank/DDBJ databases">
        <title>Phylogenetic analysis of Acidobacteriaceae.</title>
        <authorList>
            <person name="Qiu L."/>
            <person name="Zhang Q."/>
        </authorList>
    </citation>
    <scope>NUCLEOTIDE SEQUENCE</scope>
    <source>
        <strain evidence="2">DSM 25168</strain>
    </source>
</reference>
<sequence length="161" mass="18411">MSQSASGTPAVRRYRPKWWLRIFALFFLGFSGTGMISLWAPMLSGSRPLNTISFVAPAVLTVVGACMTAHYFNSFVVLYSDAIELQTFFSNRKLSFAEIRGKREYETTDSDGVTTRYIRLDPVDPSKRALEFTRYFNFDSDFYDWLSQVPQVRRDAGTAIR</sequence>
<name>A0A9J7BNZ0_9BACT</name>
<keyword evidence="1" id="KW-1133">Transmembrane helix</keyword>